<dbReference type="GO" id="GO:0006897">
    <property type="term" value="P:endocytosis"/>
    <property type="evidence" value="ECO:0007669"/>
    <property type="project" value="TreeGrafter"/>
</dbReference>
<keyword evidence="4" id="KW-1185">Reference proteome</keyword>
<protein>
    <recommendedName>
        <fullName evidence="2">SPIN90/Ldb17 leucine-rich domain-containing protein</fullName>
    </recommendedName>
</protein>
<dbReference type="OrthoDB" id="445362at2759"/>
<dbReference type="HOGENOM" id="CLU_017272_1_0_1"/>
<evidence type="ECO:0000259" key="2">
    <source>
        <dbReference type="Pfam" id="PF09431"/>
    </source>
</evidence>
<name>A0A0C9ULR5_SPHS4</name>
<dbReference type="GO" id="GO:0000147">
    <property type="term" value="P:actin cortical patch assembly"/>
    <property type="evidence" value="ECO:0007669"/>
    <property type="project" value="TreeGrafter"/>
</dbReference>
<dbReference type="InterPro" id="IPR018556">
    <property type="entry name" value="SPIN90/Ldb17_LRD"/>
</dbReference>
<feature type="region of interest" description="Disordered" evidence="1">
    <location>
        <begin position="593"/>
        <end position="626"/>
    </location>
</feature>
<dbReference type="AlphaFoldDB" id="A0A0C9ULR5"/>
<dbReference type="PANTHER" id="PTHR13357:SF1">
    <property type="entry name" value="NCK-INTERACTING PROTEIN WITH SH3 DOMAIN"/>
    <property type="match status" value="1"/>
</dbReference>
<dbReference type="EMBL" id="KN837372">
    <property type="protein sequence ID" value="KIJ26371.1"/>
    <property type="molecule type" value="Genomic_DNA"/>
</dbReference>
<dbReference type="GO" id="GO:0051666">
    <property type="term" value="P:actin cortical patch localization"/>
    <property type="evidence" value="ECO:0007669"/>
    <property type="project" value="TreeGrafter"/>
</dbReference>
<dbReference type="Proteomes" id="UP000054279">
    <property type="component" value="Unassembled WGS sequence"/>
</dbReference>
<gene>
    <name evidence="3" type="ORF">M422DRAFT_38268</name>
</gene>
<evidence type="ECO:0000313" key="3">
    <source>
        <dbReference type="EMBL" id="KIJ26371.1"/>
    </source>
</evidence>
<dbReference type="GO" id="GO:0030479">
    <property type="term" value="C:actin cortical patch"/>
    <property type="evidence" value="ECO:0007669"/>
    <property type="project" value="TreeGrafter"/>
</dbReference>
<evidence type="ECO:0000313" key="4">
    <source>
        <dbReference type="Proteomes" id="UP000054279"/>
    </source>
</evidence>
<accession>A0A0C9ULR5</accession>
<evidence type="ECO:0000256" key="1">
    <source>
        <dbReference type="SAM" id="MobiDB-lite"/>
    </source>
</evidence>
<organism evidence="3 4">
    <name type="scientific">Sphaerobolus stellatus (strain SS14)</name>
    <dbReference type="NCBI Taxonomy" id="990650"/>
    <lineage>
        <taxon>Eukaryota</taxon>
        <taxon>Fungi</taxon>
        <taxon>Dikarya</taxon>
        <taxon>Basidiomycota</taxon>
        <taxon>Agaricomycotina</taxon>
        <taxon>Agaricomycetes</taxon>
        <taxon>Phallomycetidae</taxon>
        <taxon>Geastrales</taxon>
        <taxon>Sphaerobolaceae</taxon>
        <taxon>Sphaerobolus</taxon>
    </lineage>
</organism>
<reference evidence="3 4" key="1">
    <citation type="submission" date="2014-06" db="EMBL/GenBank/DDBJ databases">
        <title>Evolutionary Origins and Diversification of the Mycorrhizal Mutualists.</title>
        <authorList>
            <consortium name="DOE Joint Genome Institute"/>
            <consortium name="Mycorrhizal Genomics Consortium"/>
            <person name="Kohler A."/>
            <person name="Kuo A."/>
            <person name="Nagy L.G."/>
            <person name="Floudas D."/>
            <person name="Copeland A."/>
            <person name="Barry K.W."/>
            <person name="Cichocki N."/>
            <person name="Veneault-Fourrey C."/>
            <person name="LaButti K."/>
            <person name="Lindquist E.A."/>
            <person name="Lipzen A."/>
            <person name="Lundell T."/>
            <person name="Morin E."/>
            <person name="Murat C."/>
            <person name="Riley R."/>
            <person name="Ohm R."/>
            <person name="Sun H."/>
            <person name="Tunlid A."/>
            <person name="Henrissat B."/>
            <person name="Grigoriev I.V."/>
            <person name="Hibbett D.S."/>
            <person name="Martin F."/>
        </authorList>
    </citation>
    <scope>NUCLEOTIDE SEQUENCE [LARGE SCALE GENOMIC DNA]</scope>
    <source>
        <strain evidence="3 4">SS14</strain>
    </source>
</reference>
<dbReference type="PANTHER" id="PTHR13357">
    <property type="entry name" value="SH3 ADAPTER PROTEIN SPIN90 NCK INTERACTING PROTEIN WITH SH3 DOMAIN"/>
    <property type="match status" value="1"/>
</dbReference>
<proteinExistence type="predicted"/>
<feature type="region of interest" description="Disordered" evidence="1">
    <location>
        <begin position="515"/>
        <end position="540"/>
    </location>
</feature>
<dbReference type="InterPro" id="IPR030125">
    <property type="entry name" value="SPIN90/Ldb17"/>
</dbReference>
<dbReference type="Pfam" id="PF09431">
    <property type="entry name" value="SPIN90_LRD"/>
    <property type="match status" value="1"/>
</dbReference>
<dbReference type="GO" id="GO:0071933">
    <property type="term" value="F:Arp2/3 complex binding"/>
    <property type="evidence" value="ECO:0007669"/>
    <property type="project" value="TreeGrafter"/>
</dbReference>
<sequence length="642" mass="72070">MDLQGIVYHIEDAHQFWSELEDIVSTPASSSLSQLDATLRHFITFCASFHQQYLQTPVQLEHAVSILLDSELFAYHSDRLSNIVISDALATTDPHVQLILYHLLLHHGRRHTSFFRAPKKWTELIPLLMDHITLMDLDFDLGIGSSTWVGNGTVPMPIEARLRILATMILYEVCRMQKFDKARLEVFSDGFVDFLFELVESTRDMQDETLNYCVIKLIIALNEQFMVAAIPPNKEDGKEQAVAENRVIRVLIRRLDSSKTFGENLIFMLNRADRSAEDRCMQLLVLKILYLLFTTPGSQEYFYTNDLCVLVDVFLRELDDLDDDNESLRNTYLRVLHPLLAHTQLRTINYKRTQILRTLEGLIGHAQIRDISPTTKRLVERCLSGEWAVQLKREREAIAARSRAASPASDTVSDGQSVTAESFMLQTQTHAQKGAAPHPLKDMKFSKSMDVLTLQRREREREKEVVTLRAAVDDQQTAKKSKPKPKVLLSQAYETHRRGSNDSFLSLMSVAGASASSAGNRSSTSTITSILTPSSPPSRLTLQFPPPSPSLSPEFEALSISGKHSSRVHSASTPALPVTATPIFEDPPELVQKPQTQAWGHRRPPPAPPVGVPRRKPPAIPSRSTKAVFTRTIASSTHAKAV</sequence>
<feature type="domain" description="SPIN90/Ldb17 leucine-rich" evidence="2">
    <location>
        <begin position="207"/>
        <end position="355"/>
    </location>
</feature>